<keyword evidence="4" id="KW-1185">Reference proteome</keyword>
<reference evidence="3" key="1">
    <citation type="submission" date="2021-11" db="EMBL/GenBank/DDBJ databases">
        <authorList>
            <person name="Rodrigo-Torres L."/>
            <person name="Arahal R. D."/>
            <person name="Lucena T."/>
        </authorList>
    </citation>
    <scope>NUCLEOTIDE SEQUENCE</scope>
    <source>
        <strain evidence="3">CECT 7928</strain>
    </source>
</reference>
<evidence type="ECO:0000259" key="2">
    <source>
        <dbReference type="Pfam" id="PF13439"/>
    </source>
</evidence>
<dbReference type="GO" id="GO:0102710">
    <property type="term" value="F:D-inositol-3-phosphate glycosyltransferase activity"/>
    <property type="evidence" value="ECO:0007669"/>
    <property type="project" value="UniProtKB-EC"/>
</dbReference>
<keyword evidence="3" id="KW-0328">Glycosyltransferase</keyword>
<gene>
    <name evidence="3" type="primary">mshA_5</name>
    <name evidence="3" type="ORF">VMF7928_03817</name>
</gene>
<dbReference type="CDD" id="cd03801">
    <property type="entry name" value="GT4_PimA-like"/>
    <property type="match status" value="1"/>
</dbReference>
<feature type="domain" description="Glycosyl transferase family 1" evidence="1">
    <location>
        <begin position="191"/>
        <end position="339"/>
    </location>
</feature>
<dbReference type="SUPFAM" id="SSF53756">
    <property type="entry name" value="UDP-Glycosyltransferase/glycogen phosphorylase"/>
    <property type="match status" value="1"/>
</dbReference>
<dbReference type="PANTHER" id="PTHR45947:SF3">
    <property type="entry name" value="SULFOQUINOVOSYL TRANSFERASE SQD2"/>
    <property type="match status" value="1"/>
</dbReference>
<dbReference type="PANTHER" id="PTHR45947">
    <property type="entry name" value="SULFOQUINOVOSYL TRANSFERASE SQD2"/>
    <property type="match status" value="1"/>
</dbReference>
<sequence>MIVRLTRTLPMESQPGAGQHAFYYSDYIREKTKIFVPYKGAATQYDFSNDVDIVRISSPDAVLGDKTSFFGKLSVFIVKLFGDFICSFEAIKELWSIRKEVKLVHVHSIGFMFTGLILKLLLRCPVVFGFHGTDFIRVKKNRIARMVFRYYDGFIYVSPLMSKPIKEMFPDKPIKYIGNFVDTEFFSLVESPPKNGKFLLCVASLRWQKDIQTLIAAYAHAISINPDVYPLKIVGIGPQREELENLVAQLKLGDRISFEGSKSRSEIFTLMSSCHFFILSSIKEGFPKVVLEALACGKFVVTTKAGALSSILNNEVSSLVNVSDSTGLGDKIAEYSATKFDYAQAKKCRAVAEQYSIRTLVSNVSKLYKIVQREYE</sequence>
<name>A0ABN8E803_9VIBR</name>
<dbReference type="Gene3D" id="3.40.50.2000">
    <property type="entry name" value="Glycogen Phosphorylase B"/>
    <property type="match status" value="2"/>
</dbReference>
<keyword evidence="3" id="KW-0808">Transferase</keyword>
<evidence type="ECO:0000313" key="4">
    <source>
        <dbReference type="Proteomes" id="UP000838748"/>
    </source>
</evidence>
<dbReference type="EC" id="2.4.1.250" evidence="3"/>
<feature type="domain" description="Glycosyltransferase subfamily 4-like N-terminal" evidence="2">
    <location>
        <begin position="80"/>
        <end position="184"/>
    </location>
</feature>
<dbReference type="EMBL" id="CAKLDM010000002">
    <property type="protein sequence ID" value="CAH0541759.1"/>
    <property type="molecule type" value="Genomic_DNA"/>
</dbReference>
<dbReference type="InterPro" id="IPR050194">
    <property type="entry name" value="Glycosyltransferase_grp1"/>
</dbReference>
<protein>
    <submittedName>
        <fullName evidence="3">D-inositol-3-phosphate glycosyltransferase</fullName>
        <ecNumber evidence="3">2.4.1.250</ecNumber>
    </submittedName>
</protein>
<comment type="caution">
    <text evidence="3">The sequence shown here is derived from an EMBL/GenBank/DDBJ whole genome shotgun (WGS) entry which is preliminary data.</text>
</comment>
<dbReference type="Proteomes" id="UP000838748">
    <property type="component" value="Unassembled WGS sequence"/>
</dbReference>
<accession>A0ABN8E803</accession>
<dbReference type="InterPro" id="IPR028098">
    <property type="entry name" value="Glyco_trans_4-like_N"/>
</dbReference>
<evidence type="ECO:0000259" key="1">
    <source>
        <dbReference type="Pfam" id="PF00534"/>
    </source>
</evidence>
<organism evidence="3 4">
    <name type="scientific">Vibrio marisflavi CECT 7928</name>
    <dbReference type="NCBI Taxonomy" id="634439"/>
    <lineage>
        <taxon>Bacteria</taxon>
        <taxon>Pseudomonadati</taxon>
        <taxon>Pseudomonadota</taxon>
        <taxon>Gammaproteobacteria</taxon>
        <taxon>Vibrionales</taxon>
        <taxon>Vibrionaceae</taxon>
        <taxon>Vibrio</taxon>
    </lineage>
</organism>
<proteinExistence type="predicted"/>
<dbReference type="RefSeq" id="WP_237363263.1">
    <property type="nucleotide sequence ID" value="NZ_CAKLDM010000002.1"/>
</dbReference>
<dbReference type="InterPro" id="IPR001296">
    <property type="entry name" value="Glyco_trans_1"/>
</dbReference>
<dbReference type="Pfam" id="PF00534">
    <property type="entry name" value="Glycos_transf_1"/>
    <property type="match status" value="1"/>
</dbReference>
<dbReference type="Pfam" id="PF13439">
    <property type="entry name" value="Glyco_transf_4"/>
    <property type="match status" value="1"/>
</dbReference>
<evidence type="ECO:0000313" key="3">
    <source>
        <dbReference type="EMBL" id="CAH0541759.1"/>
    </source>
</evidence>